<name>A0AAD6ZAT8_9AGAR</name>
<dbReference type="PANTHER" id="PTHR44329:SF288">
    <property type="entry name" value="MITOGEN-ACTIVATED PROTEIN KINASE KINASE KINASE 20"/>
    <property type="match status" value="1"/>
</dbReference>
<evidence type="ECO:0000313" key="7">
    <source>
        <dbReference type="EMBL" id="KAJ7314810.1"/>
    </source>
</evidence>
<dbReference type="AlphaFoldDB" id="A0AAD6ZAT8"/>
<feature type="domain" description="Protein kinase" evidence="6">
    <location>
        <begin position="165"/>
        <end position="434"/>
    </location>
</feature>
<dbReference type="InterPro" id="IPR000719">
    <property type="entry name" value="Prot_kinase_dom"/>
</dbReference>
<dbReference type="SUPFAM" id="SSF56112">
    <property type="entry name" value="Protein kinase-like (PK-like)"/>
    <property type="match status" value="2"/>
</dbReference>
<keyword evidence="2" id="KW-0547">Nucleotide-binding</keyword>
<accession>A0AAD6ZAT8</accession>
<feature type="compositionally biased region" description="Polar residues" evidence="5">
    <location>
        <begin position="83"/>
        <end position="93"/>
    </location>
</feature>
<dbReference type="Pfam" id="PF07714">
    <property type="entry name" value="PK_Tyr_Ser-Thr"/>
    <property type="match status" value="2"/>
</dbReference>
<gene>
    <name evidence="7" type="ORF">DFH08DRAFT_894846</name>
</gene>
<keyword evidence="1" id="KW-0808">Transferase</keyword>
<evidence type="ECO:0000256" key="5">
    <source>
        <dbReference type="SAM" id="MobiDB-lite"/>
    </source>
</evidence>
<dbReference type="Proteomes" id="UP001218218">
    <property type="component" value="Unassembled WGS sequence"/>
</dbReference>
<keyword evidence="3 7" id="KW-0418">Kinase</keyword>
<evidence type="ECO:0000256" key="1">
    <source>
        <dbReference type="ARBA" id="ARBA00022679"/>
    </source>
</evidence>
<organism evidence="7 8">
    <name type="scientific">Mycena albidolilacea</name>
    <dbReference type="NCBI Taxonomy" id="1033008"/>
    <lineage>
        <taxon>Eukaryota</taxon>
        <taxon>Fungi</taxon>
        <taxon>Dikarya</taxon>
        <taxon>Basidiomycota</taxon>
        <taxon>Agaricomycotina</taxon>
        <taxon>Agaricomycetes</taxon>
        <taxon>Agaricomycetidae</taxon>
        <taxon>Agaricales</taxon>
        <taxon>Marasmiineae</taxon>
        <taxon>Mycenaceae</taxon>
        <taxon>Mycena</taxon>
    </lineage>
</organism>
<dbReference type="PROSITE" id="PS50011">
    <property type="entry name" value="PROTEIN_KINASE_DOM"/>
    <property type="match status" value="2"/>
</dbReference>
<evidence type="ECO:0000259" key="6">
    <source>
        <dbReference type="PROSITE" id="PS50011"/>
    </source>
</evidence>
<proteinExistence type="predicted"/>
<keyword evidence="4" id="KW-0067">ATP-binding</keyword>
<dbReference type="EMBL" id="JARIHO010000065">
    <property type="protein sequence ID" value="KAJ7314810.1"/>
    <property type="molecule type" value="Genomic_DNA"/>
</dbReference>
<dbReference type="PANTHER" id="PTHR44329">
    <property type="entry name" value="SERINE/THREONINE-PROTEIN KINASE TNNI3K-RELATED"/>
    <property type="match status" value="1"/>
</dbReference>
<comment type="caution">
    <text evidence="7">The sequence shown here is derived from an EMBL/GenBank/DDBJ whole genome shotgun (WGS) entry which is preliminary data.</text>
</comment>
<keyword evidence="8" id="KW-1185">Reference proteome</keyword>
<reference evidence="7" key="1">
    <citation type="submission" date="2023-03" db="EMBL/GenBank/DDBJ databases">
        <title>Massive genome expansion in bonnet fungi (Mycena s.s.) driven by repeated elements and novel gene families across ecological guilds.</title>
        <authorList>
            <consortium name="Lawrence Berkeley National Laboratory"/>
            <person name="Harder C.B."/>
            <person name="Miyauchi S."/>
            <person name="Viragh M."/>
            <person name="Kuo A."/>
            <person name="Thoen E."/>
            <person name="Andreopoulos B."/>
            <person name="Lu D."/>
            <person name="Skrede I."/>
            <person name="Drula E."/>
            <person name="Henrissat B."/>
            <person name="Morin E."/>
            <person name="Kohler A."/>
            <person name="Barry K."/>
            <person name="LaButti K."/>
            <person name="Morin E."/>
            <person name="Salamov A."/>
            <person name="Lipzen A."/>
            <person name="Mereny Z."/>
            <person name="Hegedus B."/>
            <person name="Baldrian P."/>
            <person name="Stursova M."/>
            <person name="Weitz H."/>
            <person name="Taylor A."/>
            <person name="Grigoriev I.V."/>
            <person name="Nagy L.G."/>
            <person name="Martin F."/>
            <person name="Kauserud H."/>
        </authorList>
    </citation>
    <scope>NUCLEOTIDE SEQUENCE</scope>
    <source>
        <strain evidence="7">CBHHK002</strain>
    </source>
</reference>
<evidence type="ECO:0000256" key="4">
    <source>
        <dbReference type="ARBA" id="ARBA00022840"/>
    </source>
</evidence>
<dbReference type="GO" id="GO:0005524">
    <property type="term" value="F:ATP binding"/>
    <property type="evidence" value="ECO:0007669"/>
    <property type="project" value="UniProtKB-KW"/>
</dbReference>
<protein>
    <submittedName>
        <fullName evidence="7">Kinase-like domain-containing protein</fullName>
    </submittedName>
</protein>
<evidence type="ECO:0000313" key="8">
    <source>
        <dbReference type="Proteomes" id="UP001218218"/>
    </source>
</evidence>
<dbReference type="InterPro" id="IPR051681">
    <property type="entry name" value="Ser/Thr_Kinases-Pseudokinases"/>
</dbReference>
<evidence type="ECO:0000256" key="2">
    <source>
        <dbReference type="ARBA" id="ARBA00022741"/>
    </source>
</evidence>
<sequence>MLGWNNPCVVVERDSEILSSKFNTPMKMHSECHESCIEGDGDTVLPVFGRGGGGHRIGSPADTPFLLSAGPSPSSIERCLPQEHSSLPGSNLRPSRKQGKHAERSAALKSNTVTYAATPCNKSLEPAIPKLIGVALEDESPNGIETCFGDPLLPDVDSRLRGLTQLDRFPLASGANSDIYHANLIGSDGRNALVAMKMLHIRDPSEAESFITRLNTEVRIWRKLKHRNILPFLGAYDIDAPFPVLLSPFCQFGHIEIYLRHHPAANRDQLMYGVAFGLRYLHENNVVHGDLTLQNILVDKQHVACISDFGISRVMGEAGLSMYRMGSTKHIAPELFSVLARDGEDTTPAPATTSSDVYAFGFAALEILAGRPSTEKMGGPFVNREELDDLRPNRADYVVTSSISRELWFLLDRCWAADFLLRPTMAEILASPAFGVTQDKDSSAVPRLTLKPFSKDDCDGEEIGFGDPCLRSLPEASQHPRWTGQRYKSPLATGRYGDIFGANLDLQDGRKVQVVIKTLRAGEDRNRVQEVIKRLTREVHVWRRLSHCNVLPFFGLCDIGSAIPSLVSPFCRYRHVVEYLKNRPDANRNHLIHGVATGLKYLHDLDLVHGNLKAQNVLVDKRGVACISEFGIFKILDECDLLSHPPTGHMAPELSRSHDDHKHISPTKMSDMYSFALVALEILTAERLGAKPAPRESFTRPTRAQYAIEIVSPSMWTVIAQCWLADPQLRPTIAETLDSPPFRELRR</sequence>
<feature type="domain" description="Protein kinase" evidence="6">
    <location>
        <begin position="485"/>
        <end position="742"/>
    </location>
</feature>
<dbReference type="Gene3D" id="1.10.510.10">
    <property type="entry name" value="Transferase(Phosphotransferase) domain 1"/>
    <property type="match status" value="2"/>
</dbReference>
<dbReference type="GO" id="GO:0004674">
    <property type="term" value="F:protein serine/threonine kinase activity"/>
    <property type="evidence" value="ECO:0007669"/>
    <property type="project" value="TreeGrafter"/>
</dbReference>
<dbReference type="PROSITE" id="PS00109">
    <property type="entry name" value="PROTEIN_KINASE_TYR"/>
    <property type="match status" value="1"/>
</dbReference>
<dbReference type="InterPro" id="IPR008266">
    <property type="entry name" value="Tyr_kinase_AS"/>
</dbReference>
<dbReference type="InterPro" id="IPR001245">
    <property type="entry name" value="Ser-Thr/Tyr_kinase_cat_dom"/>
</dbReference>
<feature type="region of interest" description="Disordered" evidence="5">
    <location>
        <begin position="80"/>
        <end position="107"/>
    </location>
</feature>
<dbReference type="InterPro" id="IPR011009">
    <property type="entry name" value="Kinase-like_dom_sf"/>
</dbReference>
<evidence type="ECO:0000256" key="3">
    <source>
        <dbReference type="ARBA" id="ARBA00022777"/>
    </source>
</evidence>